<evidence type="ECO:0000313" key="1">
    <source>
        <dbReference type="EMBL" id="TGO07624.1"/>
    </source>
</evidence>
<keyword evidence="2" id="KW-1185">Reference proteome</keyword>
<comment type="caution">
    <text evidence="1">The sequence shown here is derived from an EMBL/GenBank/DDBJ whole genome shotgun (WGS) entry which is preliminary data.</text>
</comment>
<protein>
    <submittedName>
        <fullName evidence="1">Uncharacterized protein</fullName>
    </submittedName>
</protein>
<dbReference type="AlphaFoldDB" id="A0A4Z1E676"/>
<accession>A0A4Z1E676</accession>
<gene>
    <name evidence="1" type="ORF">BTUL_0258g00020</name>
</gene>
<organism evidence="1 2">
    <name type="scientific">Botrytis tulipae</name>
    <dbReference type="NCBI Taxonomy" id="87230"/>
    <lineage>
        <taxon>Eukaryota</taxon>
        <taxon>Fungi</taxon>
        <taxon>Dikarya</taxon>
        <taxon>Ascomycota</taxon>
        <taxon>Pezizomycotina</taxon>
        <taxon>Leotiomycetes</taxon>
        <taxon>Helotiales</taxon>
        <taxon>Sclerotiniaceae</taxon>
        <taxon>Botrytis</taxon>
    </lineage>
</organism>
<name>A0A4Z1E676_9HELO</name>
<sequence length="76" mass="8070">MAHGRTLWVGVWSLWPTKEVTKANAAPTMEKNATTEPIPIPALAPTLSSLEDCVLIGAEETVGVTEIEGLVEVLEG</sequence>
<evidence type="ECO:0000313" key="2">
    <source>
        <dbReference type="Proteomes" id="UP000297777"/>
    </source>
</evidence>
<dbReference type="Proteomes" id="UP000297777">
    <property type="component" value="Unassembled WGS sequence"/>
</dbReference>
<reference evidence="1 2" key="1">
    <citation type="submission" date="2017-12" db="EMBL/GenBank/DDBJ databases">
        <title>Comparative genomics of Botrytis spp.</title>
        <authorList>
            <person name="Valero-Jimenez C.A."/>
            <person name="Tapia P."/>
            <person name="Veloso J."/>
            <person name="Silva-Moreno E."/>
            <person name="Staats M."/>
            <person name="Valdes J.H."/>
            <person name="Van Kan J.A.L."/>
        </authorList>
    </citation>
    <scope>NUCLEOTIDE SEQUENCE [LARGE SCALE GENOMIC DNA]</scope>
    <source>
        <strain evidence="1 2">Bt9001</strain>
    </source>
</reference>
<dbReference type="EMBL" id="PQXH01000258">
    <property type="protein sequence ID" value="TGO07624.1"/>
    <property type="molecule type" value="Genomic_DNA"/>
</dbReference>
<proteinExistence type="predicted"/>